<evidence type="ECO:0000256" key="1">
    <source>
        <dbReference type="ARBA" id="ARBA00002657"/>
    </source>
</evidence>
<dbReference type="PROSITE" id="PS51864">
    <property type="entry name" value="ASTACIN"/>
    <property type="match status" value="1"/>
</dbReference>
<dbReference type="SUPFAM" id="SSF55486">
    <property type="entry name" value="Metalloproteases ('zincins'), catalytic domain"/>
    <property type="match status" value="1"/>
</dbReference>
<dbReference type="GO" id="GO:0004222">
    <property type="term" value="F:metalloendopeptidase activity"/>
    <property type="evidence" value="ECO:0007669"/>
    <property type="project" value="UniProtKB-UniRule"/>
</dbReference>
<dbReference type="PANTHER" id="PTHR10127">
    <property type="entry name" value="DISCOIDIN, CUB, EGF, LAMININ , AND ZINC METALLOPROTEASE DOMAIN CONTAINING"/>
    <property type="match status" value="1"/>
</dbReference>
<keyword evidence="2 3" id="KW-0482">Metalloprotease</keyword>
<dbReference type="GO" id="GO:0006508">
    <property type="term" value="P:proteolysis"/>
    <property type="evidence" value="ECO:0007669"/>
    <property type="project" value="UniProtKB-KW"/>
</dbReference>
<accession>A0A7S4QNY1</accession>
<proteinExistence type="predicted"/>
<reference evidence="7" key="1">
    <citation type="submission" date="2021-01" db="EMBL/GenBank/DDBJ databases">
        <authorList>
            <person name="Corre E."/>
            <person name="Pelletier E."/>
            <person name="Niang G."/>
            <person name="Scheremetjew M."/>
            <person name="Finn R."/>
            <person name="Kale V."/>
            <person name="Holt S."/>
            <person name="Cochrane G."/>
            <person name="Meng A."/>
            <person name="Brown T."/>
            <person name="Cohen L."/>
        </authorList>
    </citation>
    <scope>NUCLEOTIDE SEQUENCE</scope>
    <source>
        <strain evidence="7">CCMP3105</strain>
    </source>
</reference>
<dbReference type="Gene3D" id="3.40.390.10">
    <property type="entry name" value="Collagenase (Catalytic Domain)"/>
    <property type="match status" value="1"/>
</dbReference>
<keyword evidence="5" id="KW-1133">Transmembrane helix</keyword>
<keyword evidence="5" id="KW-0812">Transmembrane</keyword>
<keyword evidence="2 3" id="KW-0862">Zinc</keyword>
<dbReference type="InterPro" id="IPR003582">
    <property type="entry name" value="ShKT_dom"/>
</dbReference>
<dbReference type="Pfam" id="PF01400">
    <property type="entry name" value="Astacin"/>
    <property type="match status" value="1"/>
</dbReference>
<evidence type="ECO:0000256" key="3">
    <source>
        <dbReference type="RuleBase" id="RU361183"/>
    </source>
</evidence>
<organism evidence="7">
    <name type="scientific">Alexandrium monilatum</name>
    <dbReference type="NCBI Taxonomy" id="311494"/>
    <lineage>
        <taxon>Eukaryota</taxon>
        <taxon>Sar</taxon>
        <taxon>Alveolata</taxon>
        <taxon>Dinophyceae</taxon>
        <taxon>Gonyaulacales</taxon>
        <taxon>Pyrocystaceae</taxon>
        <taxon>Alexandrium</taxon>
    </lineage>
</organism>
<dbReference type="EC" id="3.4.24.-" evidence="3"/>
<sequence length="839" mass="93212">MEQAEELQPAEGAQDGVCLLRAPMPPPIAEAPPADLHRQPVQRLAPLRGGWLRVTLYAVASAMALVASFMAGRIAERRLGDPTRLDQIDLGSRTLEFSVPVGPGEAEVLDGERQAEQAEPRRLGLKIRLPLPVRITPPFMRKRTKRDAQLMAGQLSLDTEHIRTRYLRWFRFIGCYALSATDTPHTDEAHITFQDFRCMKAEGATPESPCASGLPFYRRVLQDRQSNADCMVFCLSKGLDQYGIVPLTPRQMLTQHFTDDRMECRCGASERNEAVWGETPDRAKMIYFPGRLKERDARCRLFAWQYTGPMPAKAVPFQFYQMSVSDMGYIDSIVKGKSCMGREEDTGRAPSAGRPVETVLAHSGRSEEPPGRRLGLCRDEAWTGLAMNGKPASCRQLRHLCQDPHHGQHVRNVCKETCGICRGGGFPPCFPYTCASGRPWPEKTSEGHVHIPYYFCSNVNRVTREVFRNAAREYMLMTCIRFSEQPDARSARLKVCVRNVTSCDATIGFPGDNEEADLNPGWCRSPIHYGSILHELGHVIGMDHEQRRPDGPEELLTPDGPRGPHLEVLWQNIAPGLRAQFLPKEQSYVGSSSQGGAPDGGVDTHAGYAEYDYASVMHYSPDISTDRLRPAFITRHPVEETMVGDRSRLSDGDLRQIADMYQCQMSYDPWYQAPMPTPSWSPPAPRPPPLSPPSPPSPPPPPSLQTRPWYDVFGFWRWLSSLFHQGVSPRPPDRVKPSNASGSCKDVDPPGWTCEGRTCTCYQLAGHCHNTIYSLDVQRSCPETCGTCDDAVFECRNLPPEGWTCNGGACSCDLLAGYCHDAAHGAAVASSCRATCGQC</sequence>
<feature type="region of interest" description="Disordered" evidence="4">
    <location>
        <begin position="678"/>
        <end position="703"/>
    </location>
</feature>
<evidence type="ECO:0000259" key="6">
    <source>
        <dbReference type="PROSITE" id="PS51864"/>
    </source>
</evidence>
<keyword evidence="2 3" id="KW-0645">Protease</keyword>
<protein>
    <recommendedName>
        <fullName evidence="3">Metalloendopeptidase</fullName>
        <ecNumber evidence="3">3.4.24.-</ecNumber>
    </recommendedName>
</protein>
<evidence type="ECO:0000313" key="7">
    <source>
        <dbReference type="EMBL" id="CAE4587144.1"/>
    </source>
</evidence>
<feature type="binding site" evidence="2">
    <location>
        <position position="534"/>
    </location>
    <ligand>
        <name>Zn(2+)</name>
        <dbReference type="ChEBI" id="CHEBI:29105"/>
        <note>catalytic</note>
    </ligand>
</feature>
<dbReference type="AlphaFoldDB" id="A0A7S4QNY1"/>
<comment type="cofactor">
    <cofactor evidence="2 3">
        <name>Zn(2+)</name>
        <dbReference type="ChEBI" id="CHEBI:29105"/>
    </cofactor>
    <text evidence="2 3">Binds 1 zinc ion per subunit.</text>
</comment>
<evidence type="ECO:0000256" key="5">
    <source>
        <dbReference type="SAM" id="Phobius"/>
    </source>
</evidence>
<gene>
    <name evidence="7" type="ORF">AMON00008_LOCUS22287</name>
</gene>
<dbReference type="InterPro" id="IPR006026">
    <property type="entry name" value="Peptidase_Metallo"/>
</dbReference>
<dbReference type="InterPro" id="IPR024079">
    <property type="entry name" value="MetalloPept_cat_dom_sf"/>
</dbReference>
<evidence type="ECO:0000256" key="4">
    <source>
        <dbReference type="SAM" id="MobiDB-lite"/>
    </source>
</evidence>
<dbReference type="PANTHER" id="PTHR10127:SF850">
    <property type="entry name" value="METALLOENDOPEPTIDASE"/>
    <property type="match status" value="1"/>
</dbReference>
<dbReference type="SMART" id="SM00235">
    <property type="entry name" value="ZnMc"/>
    <property type="match status" value="1"/>
</dbReference>
<feature type="transmembrane region" description="Helical" evidence="5">
    <location>
        <begin position="54"/>
        <end position="75"/>
    </location>
</feature>
<dbReference type="PRINTS" id="PR00480">
    <property type="entry name" value="ASTACIN"/>
</dbReference>
<feature type="binding site" evidence="2">
    <location>
        <position position="544"/>
    </location>
    <ligand>
        <name>Zn(2+)</name>
        <dbReference type="ChEBI" id="CHEBI:29105"/>
        <note>catalytic</note>
    </ligand>
</feature>
<comment type="function">
    <text evidence="1">Metalloprotease.</text>
</comment>
<name>A0A7S4QNY1_9DINO</name>
<dbReference type="Gene3D" id="1.10.10.1870">
    <property type="entry name" value="ShTK domain-like"/>
    <property type="match status" value="1"/>
</dbReference>
<dbReference type="GO" id="GO:0008270">
    <property type="term" value="F:zinc ion binding"/>
    <property type="evidence" value="ECO:0007669"/>
    <property type="project" value="UniProtKB-UniRule"/>
</dbReference>
<dbReference type="InterPro" id="IPR001506">
    <property type="entry name" value="Peptidase_M12A"/>
</dbReference>
<feature type="domain" description="Peptidase M12A" evidence="6">
    <location>
        <begin position="430"/>
        <end position="664"/>
    </location>
</feature>
<feature type="active site" evidence="2">
    <location>
        <position position="535"/>
    </location>
</feature>
<feature type="binding site" evidence="2">
    <location>
        <position position="538"/>
    </location>
    <ligand>
        <name>Zn(2+)</name>
        <dbReference type="ChEBI" id="CHEBI:29105"/>
        <note>catalytic</note>
    </ligand>
</feature>
<dbReference type="EMBL" id="HBNR01032486">
    <property type="protein sequence ID" value="CAE4587144.1"/>
    <property type="molecule type" value="Transcribed_RNA"/>
</dbReference>
<keyword evidence="2 3" id="KW-0479">Metal-binding</keyword>
<keyword evidence="2 3" id="KW-0378">Hydrolase</keyword>
<comment type="caution">
    <text evidence="2">Lacks conserved residue(s) required for the propagation of feature annotation.</text>
</comment>
<keyword evidence="5" id="KW-0472">Membrane</keyword>
<evidence type="ECO:0000256" key="2">
    <source>
        <dbReference type="PROSITE-ProRule" id="PRU01211"/>
    </source>
</evidence>
<dbReference type="Pfam" id="PF01549">
    <property type="entry name" value="ShK"/>
    <property type="match status" value="1"/>
</dbReference>